<reference evidence="3 4" key="1">
    <citation type="journal article" date="2013" name="ISME J.">
        <title>Comparative genomics of pathogenic lineages of Vibrio nigripulchritudo identifies virulence-associated traits.</title>
        <authorList>
            <person name="Goudenege D."/>
            <person name="Labreuche Y."/>
            <person name="Krin E."/>
            <person name="Ansquer D."/>
            <person name="Mangenot S."/>
            <person name="Calteau A."/>
            <person name="Medigue C."/>
            <person name="Mazel D."/>
            <person name="Polz M.F."/>
            <person name="Le Roux F."/>
        </authorList>
    </citation>
    <scope>NUCLEOTIDE SEQUENCE [LARGE SCALE GENOMIC DNA]</scope>
    <source>
        <strain evidence="3 4">SOn1</strain>
    </source>
</reference>
<name>A0AAV2VQ64_9VIBR</name>
<feature type="signal peptide" evidence="2">
    <location>
        <begin position="1"/>
        <end position="22"/>
    </location>
</feature>
<feature type="chain" id="PRO_5043595633" evidence="2">
    <location>
        <begin position="23"/>
        <end position="110"/>
    </location>
</feature>
<dbReference type="InterPro" id="IPR037873">
    <property type="entry name" value="BamE-like"/>
</dbReference>
<organism evidence="3 4">
    <name type="scientific">Vibrio nigripulchritudo SOn1</name>
    <dbReference type="NCBI Taxonomy" id="1238450"/>
    <lineage>
        <taxon>Bacteria</taxon>
        <taxon>Pseudomonadati</taxon>
        <taxon>Pseudomonadota</taxon>
        <taxon>Gammaproteobacteria</taxon>
        <taxon>Vibrionales</taxon>
        <taxon>Vibrionaceae</taxon>
        <taxon>Vibrio</taxon>
    </lineage>
</organism>
<dbReference type="Proteomes" id="UP000018211">
    <property type="component" value="Unassembled WGS sequence"/>
</dbReference>
<evidence type="ECO:0000256" key="1">
    <source>
        <dbReference type="ARBA" id="ARBA00022729"/>
    </source>
</evidence>
<evidence type="ECO:0000313" key="3">
    <source>
        <dbReference type="EMBL" id="CCO46821.1"/>
    </source>
</evidence>
<keyword evidence="1 2" id="KW-0732">Signal</keyword>
<proteinExistence type="predicted"/>
<evidence type="ECO:0000313" key="4">
    <source>
        <dbReference type="Proteomes" id="UP000018211"/>
    </source>
</evidence>
<dbReference type="EMBL" id="CAOF01000101">
    <property type="protein sequence ID" value="CCO46821.1"/>
    <property type="molecule type" value="Genomic_DNA"/>
</dbReference>
<sequence length="110" mass="12625">MKFFSKSILAVLFLAAALVGCASPEQTGRPINFAKLERLSVGLSTQQTVKEVFGYPQAIEYPDNRTIYRYRYAYKSNSQVYKEGVDFVFNKQQRLIDITVNDAEEYQPLQ</sequence>
<protein>
    <submittedName>
        <fullName evidence="3">Lipoprotein</fullName>
    </submittedName>
</protein>
<evidence type="ECO:0000256" key="2">
    <source>
        <dbReference type="SAM" id="SignalP"/>
    </source>
</evidence>
<dbReference type="Gene3D" id="3.30.1450.10">
    <property type="match status" value="1"/>
</dbReference>
<dbReference type="PROSITE" id="PS51257">
    <property type="entry name" value="PROKAR_LIPOPROTEIN"/>
    <property type="match status" value="1"/>
</dbReference>
<gene>
    <name evidence="3" type="ORF">VIBNISOn1_190040</name>
</gene>
<comment type="caution">
    <text evidence="3">The sequence shown here is derived from an EMBL/GenBank/DDBJ whole genome shotgun (WGS) entry which is preliminary data.</text>
</comment>
<dbReference type="AlphaFoldDB" id="A0AAV2VQ64"/>
<accession>A0AAV2VQ64</accession>
<dbReference type="RefSeq" id="WP_022611862.1">
    <property type="nucleotide sequence ID" value="NZ_LK391965.1"/>
</dbReference>
<keyword evidence="3" id="KW-0449">Lipoprotein</keyword>